<dbReference type="RefSeq" id="WP_139516211.1">
    <property type="nucleotide sequence ID" value="NZ_CP040896.1"/>
</dbReference>
<dbReference type="Proteomes" id="UP000305398">
    <property type="component" value="Chromosome"/>
</dbReference>
<organism evidence="2 3">
    <name type="scientific">Hymenobacter jejuensis</name>
    <dbReference type="NCBI Taxonomy" id="2502781"/>
    <lineage>
        <taxon>Bacteria</taxon>
        <taxon>Pseudomonadati</taxon>
        <taxon>Bacteroidota</taxon>
        <taxon>Cytophagia</taxon>
        <taxon>Cytophagales</taxon>
        <taxon>Hymenobacteraceae</taxon>
        <taxon>Hymenobacter</taxon>
    </lineage>
</organism>
<evidence type="ECO:0000313" key="2">
    <source>
        <dbReference type="EMBL" id="QDA61037.1"/>
    </source>
</evidence>
<protein>
    <submittedName>
        <fullName evidence="2">Uncharacterized protein</fullName>
    </submittedName>
</protein>
<dbReference type="AlphaFoldDB" id="A0A5B8A1P4"/>
<evidence type="ECO:0000256" key="1">
    <source>
        <dbReference type="SAM" id="MobiDB-lite"/>
    </source>
</evidence>
<dbReference type="OrthoDB" id="9981742at2"/>
<dbReference type="KEGG" id="hyj:FHG12_13400"/>
<name>A0A5B8A1P4_9BACT</name>
<keyword evidence="3" id="KW-1185">Reference proteome</keyword>
<sequence>MHHRLPKKYQRFPTSVPDSEVSEQHRGHRSRSRTHANPSYHMPPEYRPLSDTLTEAEGLARNRFVTGRYAGSF</sequence>
<gene>
    <name evidence="2" type="ORF">FHG12_13400</name>
</gene>
<feature type="compositionally biased region" description="Basic residues" evidence="1">
    <location>
        <begin position="1"/>
        <end position="10"/>
    </location>
</feature>
<feature type="region of interest" description="Disordered" evidence="1">
    <location>
        <begin position="1"/>
        <end position="49"/>
    </location>
</feature>
<dbReference type="EMBL" id="CP040896">
    <property type="protein sequence ID" value="QDA61037.1"/>
    <property type="molecule type" value="Genomic_DNA"/>
</dbReference>
<accession>A0A5B8A1P4</accession>
<reference evidence="2 3" key="1">
    <citation type="submission" date="2019-06" db="EMBL/GenBank/DDBJ databases">
        <authorList>
            <person name="Srinivasan S."/>
        </authorList>
    </citation>
    <scope>NUCLEOTIDE SEQUENCE [LARGE SCALE GENOMIC DNA]</scope>
    <source>
        <strain evidence="2 3">17J68-5</strain>
    </source>
</reference>
<evidence type="ECO:0000313" key="3">
    <source>
        <dbReference type="Proteomes" id="UP000305398"/>
    </source>
</evidence>
<proteinExistence type="predicted"/>